<dbReference type="InterPro" id="IPR018313">
    <property type="entry name" value="SBP_3_CS"/>
</dbReference>
<evidence type="ECO:0000256" key="3">
    <source>
        <dbReference type="ARBA" id="ARBA00022729"/>
    </source>
</evidence>
<reference evidence="7 8" key="1">
    <citation type="submission" date="2018-01" db="EMBL/GenBank/DDBJ databases">
        <title>Metagenomic assembled genomes from two thermal pools in the Uzon Caldera, Kamchatka, Russia.</title>
        <authorList>
            <person name="Wilkins L."/>
            <person name="Ettinger C."/>
        </authorList>
    </citation>
    <scope>NUCLEOTIDE SEQUENCE [LARGE SCALE GENOMIC DNA]</scope>
    <source>
        <strain evidence="7">ZAV-07</strain>
    </source>
</reference>
<evidence type="ECO:0000259" key="5">
    <source>
        <dbReference type="SMART" id="SM00062"/>
    </source>
</evidence>
<comment type="similarity">
    <text evidence="2 4">Belongs to the bacterial solute-binding protein 3 family.</text>
</comment>
<evidence type="ECO:0000256" key="2">
    <source>
        <dbReference type="ARBA" id="ARBA00010333"/>
    </source>
</evidence>
<comment type="subcellular location">
    <subcellularLocation>
        <location evidence="1">Cell envelope</location>
    </subcellularLocation>
</comment>
<sequence>MKRALILAVAFMLVLTLFSGCAKKESVLKVGTSADYPPFEYVDEKTKEFVGFDLDLMRLLGKKMGYDKVEIVNMDFDTIIPSLQADKIDVGAACITITDERLQQADAVPYLSTGQSILVKKDSTYAPKTFEDLSNHKIGVQKGTTGEEAIDKAITDGKIKNADVRRYTSVVLAITDLQNGNIDAVIIDTPVATYYSTKQDFKVTGELVSEQAGLFVKKGNTELKTKLEKALSEVKGTQDWNDLINKYFGG</sequence>
<dbReference type="GO" id="GO:0015276">
    <property type="term" value="F:ligand-gated monoatomic ion channel activity"/>
    <property type="evidence" value="ECO:0007669"/>
    <property type="project" value="InterPro"/>
</dbReference>
<comment type="caution">
    <text evidence="7">The sequence shown here is derived from an EMBL/GenBank/DDBJ whole genome shotgun (WGS) entry which is preliminary data.</text>
</comment>
<protein>
    <submittedName>
        <fullName evidence="7">Basic amino acid ABC transporter substrate-binding protein</fullName>
    </submittedName>
</protein>
<dbReference type="PANTHER" id="PTHR35936">
    <property type="entry name" value="MEMBRANE-BOUND LYTIC MUREIN TRANSGLYCOSYLASE F"/>
    <property type="match status" value="1"/>
</dbReference>
<dbReference type="GO" id="GO:0030313">
    <property type="term" value="C:cell envelope"/>
    <property type="evidence" value="ECO:0007669"/>
    <property type="project" value="UniProtKB-SubCell"/>
</dbReference>
<dbReference type="SMART" id="SM00062">
    <property type="entry name" value="PBPb"/>
    <property type="match status" value="1"/>
</dbReference>
<feature type="domain" description="Solute-binding protein family 3/N-terminal" evidence="5">
    <location>
        <begin position="27"/>
        <end position="250"/>
    </location>
</feature>
<feature type="domain" description="Ionotropic glutamate receptor C-terminal" evidence="6">
    <location>
        <begin position="27"/>
        <end position="250"/>
    </location>
</feature>
<keyword evidence="3" id="KW-0732">Signal</keyword>
<dbReference type="InterPro" id="IPR001320">
    <property type="entry name" value="Iontro_rcpt_C"/>
</dbReference>
<dbReference type="Gene3D" id="3.40.190.10">
    <property type="entry name" value="Periplasmic binding protein-like II"/>
    <property type="match status" value="2"/>
</dbReference>
<evidence type="ECO:0000259" key="6">
    <source>
        <dbReference type="SMART" id="SM00079"/>
    </source>
</evidence>
<dbReference type="PANTHER" id="PTHR35936:SF17">
    <property type="entry name" value="ARGININE-BINDING EXTRACELLULAR PROTEIN ARTP"/>
    <property type="match status" value="1"/>
</dbReference>
<name>A0A2J6WF95_9BACT</name>
<dbReference type="Pfam" id="PF00497">
    <property type="entry name" value="SBP_bac_3"/>
    <property type="match status" value="1"/>
</dbReference>
<proteinExistence type="inferred from homology"/>
<evidence type="ECO:0000313" key="7">
    <source>
        <dbReference type="EMBL" id="PMP68245.1"/>
    </source>
</evidence>
<evidence type="ECO:0000256" key="1">
    <source>
        <dbReference type="ARBA" id="ARBA00004196"/>
    </source>
</evidence>
<dbReference type="PROSITE" id="PS51257">
    <property type="entry name" value="PROKAR_LIPOPROTEIN"/>
    <property type="match status" value="1"/>
</dbReference>
<evidence type="ECO:0000313" key="8">
    <source>
        <dbReference type="Proteomes" id="UP000237040"/>
    </source>
</evidence>
<dbReference type="GO" id="GO:0016020">
    <property type="term" value="C:membrane"/>
    <property type="evidence" value="ECO:0007669"/>
    <property type="project" value="InterPro"/>
</dbReference>
<dbReference type="PROSITE" id="PS01039">
    <property type="entry name" value="SBP_BACTERIAL_3"/>
    <property type="match status" value="1"/>
</dbReference>
<dbReference type="SUPFAM" id="SSF53850">
    <property type="entry name" value="Periplasmic binding protein-like II"/>
    <property type="match status" value="1"/>
</dbReference>
<dbReference type="AlphaFoldDB" id="A0A2J6WF95"/>
<dbReference type="RefSeq" id="WP_416085768.1">
    <property type="nucleotide sequence ID" value="NZ_JBNATC010000017.1"/>
</dbReference>
<accession>A0A2J6WF95</accession>
<dbReference type="EMBL" id="PNIL01000024">
    <property type="protein sequence ID" value="PMP68245.1"/>
    <property type="molecule type" value="Genomic_DNA"/>
</dbReference>
<dbReference type="SMART" id="SM00079">
    <property type="entry name" value="PBPe"/>
    <property type="match status" value="1"/>
</dbReference>
<dbReference type="InterPro" id="IPR001638">
    <property type="entry name" value="Solute-binding_3/MltF_N"/>
</dbReference>
<organism evidence="7 8">
    <name type="scientific">Caldisericum exile</name>
    <dbReference type="NCBI Taxonomy" id="693075"/>
    <lineage>
        <taxon>Bacteria</taxon>
        <taxon>Pseudomonadati</taxon>
        <taxon>Caldisericota/Cryosericota group</taxon>
        <taxon>Caldisericota</taxon>
        <taxon>Caldisericia</taxon>
        <taxon>Caldisericales</taxon>
        <taxon>Caldisericaceae</taxon>
        <taxon>Caldisericum</taxon>
    </lineage>
</organism>
<dbReference type="CDD" id="cd13624">
    <property type="entry name" value="PBP2_Arg_Lys_His"/>
    <property type="match status" value="1"/>
</dbReference>
<dbReference type="Proteomes" id="UP000237040">
    <property type="component" value="Unassembled WGS sequence"/>
</dbReference>
<evidence type="ECO:0000256" key="4">
    <source>
        <dbReference type="RuleBase" id="RU003744"/>
    </source>
</evidence>
<gene>
    <name evidence="7" type="ORF">C0189_01540</name>
</gene>